<dbReference type="AlphaFoldDB" id="A0A0P9DLZ8"/>
<evidence type="ECO:0000256" key="3">
    <source>
        <dbReference type="ARBA" id="ARBA00022723"/>
    </source>
</evidence>
<feature type="binding site" evidence="8">
    <location>
        <position position="101"/>
    </location>
    <ligand>
        <name>GTP</name>
        <dbReference type="ChEBI" id="CHEBI:37565"/>
    </ligand>
</feature>
<organism evidence="10 11">
    <name type="scientific">Kouleothrix aurantiaca</name>
    <dbReference type="NCBI Taxonomy" id="186479"/>
    <lineage>
        <taxon>Bacteria</taxon>
        <taxon>Bacillati</taxon>
        <taxon>Chloroflexota</taxon>
        <taxon>Chloroflexia</taxon>
        <taxon>Chloroflexales</taxon>
        <taxon>Roseiflexineae</taxon>
        <taxon>Roseiflexaceae</taxon>
        <taxon>Kouleothrix</taxon>
    </lineage>
</organism>
<dbReference type="InterPro" id="IPR029044">
    <property type="entry name" value="Nucleotide-diphossugar_trans"/>
</dbReference>
<comment type="cofactor">
    <cofactor evidence="8">
        <name>Mg(2+)</name>
        <dbReference type="ChEBI" id="CHEBI:18420"/>
    </cofactor>
</comment>
<comment type="caution">
    <text evidence="10">The sequence shown here is derived from an EMBL/GenBank/DDBJ whole genome shotgun (WGS) entry which is preliminary data.</text>
</comment>
<keyword evidence="6 8" id="KW-0342">GTP-binding</keyword>
<keyword evidence="1 8" id="KW-0963">Cytoplasm</keyword>
<keyword evidence="11" id="KW-1185">Reference proteome</keyword>
<dbReference type="EC" id="2.7.7.77" evidence="8"/>
<keyword evidence="2 8" id="KW-0808">Transferase</keyword>
<comment type="similarity">
    <text evidence="8">Belongs to the MobA family.</text>
</comment>
<dbReference type="InterPro" id="IPR013482">
    <property type="entry name" value="Molybde_CF_guanTrfase"/>
</dbReference>
<dbReference type="GO" id="GO:0046872">
    <property type="term" value="F:metal ion binding"/>
    <property type="evidence" value="ECO:0007669"/>
    <property type="project" value="UniProtKB-KW"/>
</dbReference>
<dbReference type="SUPFAM" id="SSF53448">
    <property type="entry name" value="Nucleotide-diphospho-sugar transferases"/>
    <property type="match status" value="1"/>
</dbReference>
<dbReference type="GO" id="GO:0005525">
    <property type="term" value="F:GTP binding"/>
    <property type="evidence" value="ECO:0007669"/>
    <property type="project" value="UniProtKB-UniRule"/>
</dbReference>
<proteinExistence type="inferred from homology"/>
<evidence type="ECO:0000256" key="5">
    <source>
        <dbReference type="ARBA" id="ARBA00022842"/>
    </source>
</evidence>
<dbReference type="CDD" id="cd02503">
    <property type="entry name" value="MobA"/>
    <property type="match status" value="1"/>
</dbReference>
<accession>A0A0P9DLZ8</accession>
<comment type="function">
    <text evidence="8">Transfers a GMP moiety from GTP to Mo-molybdopterin (Mo-MPT) cofactor (Moco or molybdenum cofactor) to form Mo-molybdopterin guanine dinucleotide (Mo-MGD) cofactor.</text>
</comment>
<dbReference type="PANTHER" id="PTHR19136">
    <property type="entry name" value="MOLYBDENUM COFACTOR GUANYLYLTRANSFERASE"/>
    <property type="match status" value="1"/>
</dbReference>
<feature type="binding site" evidence="8">
    <location>
        <begin position="12"/>
        <end position="14"/>
    </location>
    <ligand>
        <name>GTP</name>
        <dbReference type="ChEBI" id="CHEBI:37565"/>
    </ligand>
</feature>
<evidence type="ECO:0000256" key="8">
    <source>
        <dbReference type="HAMAP-Rule" id="MF_00316"/>
    </source>
</evidence>
<evidence type="ECO:0000313" key="11">
    <source>
        <dbReference type="Proteomes" id="UP000050509"/>
    </source>
</evidence>
<evidence type="ECO:0000256" key="6">
    <source>
        <dbReference type="ARBA" id="ARBA00023134"/>
    </source>
</evidence>
<dbReference type="GO" id="GO:0005737">
    <property type="term" value="C:cytoplasm"/>
    <property type="evidence" value="ECO:0007669"/>
    <property type="project" value="UniProtKB-SubCell"/>
</dbReference>
<dbReference type="Pfam" id="PF12804">
    <property type="entry name" value="NTP_transf_3"/>
    <property type="match status" value="1"/>
</dbReference>
<feature type="binding site" evidence="8">
    <location>
        <position position="72"/>
    </location>
    <ligand>
        <name>GTP</name>
        <dbReference type="ChEBI" id="CHEBI:37565"/>
    </ligand>
</feature>
<keyword evidence="4 8" id="KW-0547">Nucleotide-binding</keyword>
<feature type="binding site" evidence="8">
    <location>
        <position position="24"/>
    </location>
    <ligand>
        <name>GTP</name>
        <dbReference type="ChEBI" id="CHEBI:37565"/>
    </ligand>
</feature>
<evidence type="ECO:0000313" key="10">
    <source>
        <dbReference type="EMBL" id="KPV51056.1"/>
    </source>
</evidence>
<dbReference type="HAMAP" id="MF_00316">
    <property type="entry name" value="MobA"/>
    <property type="match status" value="1"/>
</dbReference>
<gene>
    <name evidence="8" type="primary">mobA</name>
    <name evidence="10" type="ORF">SE17_23400</name>
</gene>
<keyword evidence="7 8" id="KW-0501">Molybdenum cofactor biosynthesis</keyword>
<evidence type="ECO:0000256" key="2">
    <source>
        <dbReference type="ARBA" id="ARBA00022679"/>
    </source>
</evidence>
<dbReference type="GO" id="GO:0006777">
    <property type="term" value="P:Mo-molybdopterin cofactor biosynthetic process"/>
    <property type="evidence" value="ECO:0007669"/>
    <property type="project" value="UniProtKB-KW"/>
</dbReference>
<dbReference type="EMBL" id="LJCR01001092">
    <property type="protein sequence ID" value="KPV51056.1"/>
    <property type="molecule type" value="Genomic_DNA"/>
</dbReference>
<evidence type="ECO:0000256" key="4">
    <source>
        <dbReference type="ARBA" id="ARBA00022741"/>
    </source>
</evidence>
<dbReference type="PANTHER" id="PTHR19136:SF81">
    <property type="entry name" value="MOLYBDENUM COFACTOR GUANYLYLTRANSFERASE"/>
    <property type="match status" value="1"/>
</dbReference>
<keyword evidence="3 8" id="KW-0479">Metal-binding</keyword>
<comment type="caution">
    <text evidence="8">Lacks conserved residue(s) required for the propagation of feature annotation.</text>
</comment>
<dbReference type="Gene3D" id="3.90.550.10">
    <property type="entry name" value="Spore Coat Polysaccharide Biosynthesis Protein SpsA, Chain A"/>
    <property type="match status" value="1"/>
</dbReference>
<comment type="catalytic activity">
    <reaction evidence="8">
        <text>Mo-molybdopterin + GTP + H(+) = Mo-molybdopterin guanine dinucleotide + diphosphate</text>
        <dbReference type="Rhea" id="RHEA:34243"/>
        <dbReference type="ChEBI" id="CHEBI:15378"/>
        <dbReference type="ChEBI" id="CHEBI:33019"/>
        <dbReference type="ChEBI" id="CHEBI:37565"/>
        <dbReference type="ChEBI" id="CHEBI:71302"/>
        <dbReference type="ChEBI" id="CHEBI:71310"/>
        <dbReference type="EC" id="2.7.7.77"/>
    </reaction>
</comment>
<reference evidence="10 11" key="1">
    <citation type="submission" date="2015-09" db="EMBL/GenBank/DDBJ databases">
        <title>Draft genome sequence of Kouleothrix aurantiaca JCM 19913.</title>
        <authorList>
            <person name="Hemp J."/>
        </authorList>
    </citation>
    <scope>NUCLEOTIDE SEQUENCE [LARGE SCALE GENOMIC DNA]</scope>
    <source>
        <strain evidence="10 11">COM-B</strain>
    </source>
</reference>
<comment type="subcellular location">
    <subcellularLocation>
        <location evidence="8">Cytoplasm</location>
    </subcellularLocation>
</comment>
<name>A0A0P9DLZ8_9CHLR</name>
<protein>
    <recommendedName>
        <fullName evidence="8">Probable molybdenum cofactor guanylyltransferase</fullName>
        <shortName evidence="8">MoCo guanylyltransferase</shortName>
        <ecNumber evidence="8">2.7.7.77</ecNumber>
    </recommendedName>
    <alternativeName>
        <fullName evidence="8">GTP:molybdopterin guanylyltransferase</fullName>
    </alternativeName>
    <alternativeName>
        <fullName evidence="8">Mo-MPT guanylyltransferase</fullName>
    </alternativeName>
    <alternativeName>
        <fullName evidence="8">Molybdopterin guanylyltransferase</fullName>
    </alternativeName>
    <alternativeName>
        <fullName evidence="8">Molybdopterin-guanine dinucleotide synthase</fullName>
        <shortName evidence="8">MGD synthase</shortName>
    </alternativeName>
</protein>
<evidence type="ECO:0000256" key="1">
    <source>
        <dbReference type="ARBA" id="ARBA00022490"/>
    </source>
</evidence>
<dbReference type="GO" id="GO:0061603">
    <property type="term" value="F:molybdenum cofactor guanylyltransferase activity"/>
    <property type="evidence" value="ECO:0007669"/>
    <property type="project" value="UniProtKB-EC"/>
</dbReference>
<evidence type="ECO:0000256" key="7">
    <source>
        <dbReference type="ARBA" id="ARBA00023150"/>
    </source>
</evidence>
<dbReference type="InterPro" id="IPR025877">
    <property type="entry name" value="MobA-like_NTP_Trfase"/>
</dbReference>
<feature type="domain" description="MobA-like NTP transferase" evidence="9">
    <location>
        <begin position="9"/>
        <end position="166"/>
    </location>
</feature>
<comment type="domain">
    <text evidence="8">The N-terminal domain determines nucleotide recognition and specific binding, while the C-terminal domain determines the specific binding to the target protein.</text>
</comment>
<feature type="binding site" evidence="8">
    <location>
        <position position="101"/>
    </location>
    <ligand>
        <name>Mg(2+)</name>
        <dbReference type="ChEBI" id="CHEBI:18420"/>
    </ligand>
</feature>
<evidence type="ECO:0000259" key="9">
    <source>
        <dbReference type="Pfam" id="PF12804"/>
    </source>
</evidence>
<sequence>METYPPTSAIVLAGGQSRRLGHDKRRLRLWGEAGPVLLEHVVGLLGQVCDEVIAVLNDAPEWVSLPARLVPDAYADGGSLGGIYSGLRAAQYSYALVVACDMPFLNLDLLRTMLARPRDYDVLVPQALEAGATRNQLGLETLHAIYGQGCLAPMRATLDQGRRQIAAFFPQVRVATLAPDEVRRYDPLGRSFLNVNTPEQAADASAWLERGA</sequence>
<dbReference type="PATRIC" id="fig|186479.3.peg.413"/>
<dbReference type="Proteomes" id="UP000050509">
    <property type="component" value="Unassembled WGS sequence"/>
</dbReference>
<keyword evidence="5 8" id="KW-0460">Magnesium</keyword>